<feature type="compositionally biased region" description="Basic and acidic residues" evidence="1">
    <location>
        <begin position="431"/>
        <end position="479"/>
    </location>
</feature>
<feature type="region of interest" description="Disordered" evidence="1">
    <location>
        <begin position="558"/>
        <end position="652"/>
    </location>
</feature>
<feature type="region of interest" description="Disordered" evidence="1">
    <location>
        <begin position="881"/>
        <end position="915"/>
    </location>
</feature>
<dbReference type="EMBL" id="BFEA01001255">
    <property type="protein sequence ID" value="GBG93131.1"/>
    <property type="molecule type" value="Genomic_DNA"/>
</dbReference>
<feature type="compositionally biased region" description="Basic and acidic residues" evidence="1">
    <location>
        <begin position="575"/>
        <end position="625"/>
    </location>
</feature>
<gene>
    <name evidence="3" type="ORF">CBR_g59407</name>
</gene>
<feature type="region of interest" description="Disordered" evidence="1">
    <location>
        <begin position="683"/>
        <end position="726"/>
    </location>
</feature>
<proteinExistence type="predicted"/>
<evidence type="ECO:0000259" key="2">
    <source>
        <dbReference type="Pfam" id="PF17921"/>
    </source>
</evidence>
<dbReference type="Gramene" id="GBG93131">
    <property type="protein sequence ID" value="GBG93131"/>
    <property type="gene ID" value="CBR_g59407"/>
</dbReference>
<name>A0A388MF01_CHABU</name>
<evidence type="ECO:0000313" key="3">
    <source>
        <dbReference type="EMBL" id="GBG93131.1"/>
    </source>
</evidence>
<dbReference type="InterPro" id="IPR012337">
    <property type="entry name" value="RNaseH-like_sf"/>
</dbReference>
<feature type="region of interest" description="Disordered" evidence="1">
    <location>
        <begin position="293"/>
        <end position="538"/>
    </location>
</feature>
<dbReference type="InterPro" id="IPR052160">
    <property type="entry name" value="Gypsy_RT_Integrase-like"/>
</dbReference>
<feature type="compositionally biased region" description="Basic and acidic residues" evidence="1">
    <location>
        <begin position="856"/>
        <end position="866"/>
    </location>
</feature>
<dbReference type="Pfam" id="PF17921">
    <property type="entry name" value="Integrase_H2C2"/>
    <property type="match status" value="1"/>
</dbReference>
<dbReference type="Proteomes" id="UP000265515">
    <property type="component" value="Unassembled WGS sequence"/>
</dbReference>
<feature type="compositionally biased region" description="Polar residues" evidence="1">
    <location>
        <begin position="901"/>
        <end position="914"/>
    </location>
</feature>
<sequence length="938" mass="105783">MMELAHASLHSLVEDMRMIEEGSGQVERHEDLMGGMYLLVNTLLQESLDQSGSLNPARNVDEVPGSQDDEFEEGEIKEAFRAEEYDGIYLELGLLLSSEMRLRDASDRAQKMLQRYLVRDGHLFVRREVGNPRRVVCSRNRQIEVVAALYDDIAGGHRGVQATYAKISELYYWDEMMDMVEKFCRSCVPCQERSRLRQGEPLHPRLEREVGVVVHLDLLLMPLGDQGYNYIFDARDNLSGFEDGRDIRTKTGSALVSCIEEYYLRYPFVREYVMHRGSEFTCQEVQELLSRSDFTKTAMPRGGKGTRPPKRPLDASEGYERHEPRHRESTPEIERRQRSQRQRDPEPKDARPSRGGRKVLARRKEEPEPEPEAEEPGAYPECGLNLVEFHRFTKGGLRRSPARTQEEPPASEGPLRELETHLDISQWRASPRGEEHGEQAEEVPREEVPREEVPREEVQDTQRERGLGDEGRREGKEVIEAGEDTPPQTPAMGLRLGDAPGSTHEAGERLQREEAPLSTSEKGPSQERRAERRRGRAAVRREALTLIDRFLAAHALEQPDVEEPASAEPCQEPCQPKKEMEAEIPKRVDLSTRERAPAGETAEEKRARRTRRIDEIWQERQRLEAAGELPEQQQERQRSEAAGALPGKKIKEASHRVRLEAMEMEIQELRTLVASQAAVIESLRQQTQRKVDKPESSRQEEQRQLGHGLPGQPSAAEPRQAPPMGRVILEPEEARARRQAEREAFEFRAPIELATLPVAAAGLVVPLGVEEGQPPSSSEPAQGSAGGFMGVLLEAVHTMPEDVSLFSPEERIEEPLKREMQIEADSAIEGGLQRLGTSEYGPEEIEEQPMAVPGETLERRPQRLDTPEYVNATVDLRSRLGSWATGSGSGGPVPGMEKQEVVSTTTPRSEQQGVVSDLGRISFINTSSVQEEEIQEEG</sequence>
<dbReference type="PANTHER" id="PTHR47266">
    <property type="entry name" value="ENDONUCLEASE-RELATED"/>
    <property type="match status" value="1"/>
</dbReference>
<feature type="compositionally biased region" description="Basic and acidic residues" evidence="1">
    <location>
        <begin position="505"/>
        <end position="515"/>
    </location>
</feature>
<dbReference type="AlphaFoldDB" id="A0A388MF01"/>
<organism evidence="3 4">
    <name type="scientific">Chara braunii</name>
    <name type="common">Braun's stonewort</name>
    <dbReference type="NCBI Taxonomy" id="69332"/>
    <lineage>
        <taxon>Eukaryota</taxon>
        <taxon>Viridiplantae</taxon>
        <taxon>Streptophyta</taxon>
        <taxon>Charophyceae</taxon>
        <taxon>Charales</taxon>
        <taxon>Characeae</taxon>
        <taxon>Chara</taxon>
    </lineage>
</organism>
<feature type="region of interest" description="Disordered" evidence="1">
    <location>
        <begin position="827"/>
        <end position="866"/>
    </location>
</feature>
<dbReference type="InterPro" id="IPR041588">
    <property type="entry name" value="Integrase_H2C2"/>
</dbReference>
<feature type="compositionally biased region" description="Basic and acidic residues" evidence="1">
    <location>
        <begin position="311"/>
        <end position="352"/>
    </location>
</feature>
<feature type="compositionally biased region" description="Basic and acidic residues" evidence="1">
    <location>
        <begin position="689"/>
        <end position="704"/>
    </location>
</feature>
<evidence type="ECO:0000313" key="4">
    <source>
        <dbReference type="Proteomes" id="UP000265515"/>
    </source>
</evidence>
<evidence type="ECO:0000256" key="1">
    <source>
        <dbReference type="SAM" id="MobiDB-lite"/>
    </source>
</evidence>
<comment type="caution">
    <text evidence="3">The sequence shown here is derived from an EMBL/GenBank/DDBJ whole genome shotgun (WGS) entry which is preliminary data.</text>
</comment>
<feature type="compositionally biased region" description="Basic residues" evidence="1">
    <location>
        <begin position="392"/>
        <end position="401"/>
    </location>
</feature>
<dbReference type="Gene3D" id="1.10.340.70">
    <property type="match status" value="1"/>
</dbReference>
<accession>A0A388MF01</accession>
<feature type="domain" description="Integrase zinc-binding" evidence="2">
    <location>
        <begin position="142"/>
        <end position="193"/>
    </location>
</feature>
<reference evidence="3 4" key="1">
    <citation type="journal article" date="2018" name="Cell">
        <title>The Chara Genome: Secondary Complexity and Implications for Plant Terrestrialization.</title>
        <authorList>
            <person name="Nishiyama T."/>
            <person name="Sakayama H."/>
            <person name="Vries J.D."/>
            <person name="Buschmann H."/>
            <person name="Saint-Marcoux D."/>
            <person name="Ullrich K.K."/>
            <person name="Haas F.B."/>
            <person name="Vanderstraeten L."/>
            <person name="Becker D."/>
            <person name="Lang D."/>
            <person name="Vosolsobe S."/>
            <person name="Rombauts S."/>
            <person name="Wilhelmsson P.K.I."/>
            <person name="Janitza P."/>
            <person name="Kern R."/>
            <person name="Heyl A."/>
            <person name="Rumpler F."/>
            <person name="Villalobos L.I.A.C."/>
            <person name="Clay J.M."/>
            <person name="Skokan R."/>
            <person name="Toyoda A."/>
            <person name="Suzuki Y."/>
            <person name="Kagoshima H."/>
            <person name="Schijlen E."/>
            <person name="Tajeshwar N."/>
            <person name="Catarino B."/>
            <person name="Hetherington A.J."/>
            <person name="Saltykova A."/>
            <person name="Bonnot C."/>
            <person name="Breuninger H."/>
            <person name="Symeonidi A."/>
            <person name="Radhakrishnan G.V."/>
            <person name="Van Nieuwerburgh F."/>
            <person name="Deforce D."/>
            <person name="Chang C."/>
            <person name="Karol K.G."/>
            <person name="Hedrich R."/>
            <person name="Ulvskov P."/>
            <person name="Glockner G."/>
            <person name="Delwiche C.F."/>
            <person name="Petrasek J."/>
            <person name="Van de Peer Y."/>
            <person name="Friml J."/>
            <person name="Beilby M."/>
            <person name="Dolan L."/>
            <person name="Kohara Y."/>
            <person name="Sugano S."/>
            <person name="Fujiyama A."/>
            <person name="Delaux P.-M."/>
            <person name="Quint M."/>
            <person name="TheiBen G."/>
            <person name="Hagemann M."/>
            <person name="Harholt J."/>
            <person name="Dunand C."/>
            <person name="Zachgo S."/>
            <person name="Langdale J."/>
            <person name="Maumus F."/>
            <person name="Straeten D.V.D."/>
            <person name="Gould S.B."/>
            <person name="Rensing S.A."/>
        </authorList>
    </citation>
    <scope>NUCLEOTIDE SEQUENCE [LARGE SCALE GENOMIC DNA]</scope>
    <source>
        <strain evidence="3 4">S276</strain>
    </source>
</reference>
<keyword evidence="4" id="KW-1185">Reference proteome</keyword>
<dbReference type="SUPFAM" id="SSF53098">
    <property type="entry name" value="Ribonuclease H-like"/>
    <property type="match status" value="1"/>
</dbReference>
<protein>
    <recommendedName>
        <fullName evidence="2">Integrase zinc-binding domain-containing protein</fullName>
    </recommendedName>
</protein>
<feature type="region of interest" description="Disordered" evidence="1">
    <location>
        <begin position="51"/>
        <end position="70"/>
    </location>
</feature>